<feature type="domain" description="Protein-glutamine gamma-glutamyltransferase-like C-terminal" evidence="3">
    <location>
        <begin position="175"/>
        <end position="239"/>
    </location>
</feature>
<accession>A0A2W7HZC3</accession>
<dbReference type="RefSeq" id="WP_111542080.1">
    <property type="nucleotide sequence ID" value="NZ_QKYV01000010.1"/>
</dbReference>
<comment type="caution">
    <text evidence="4">The sequence shown here is derived from an EMBL/GenBank/DDBJ whole genome shotgun (WGS) entry which is preliminary data.</text>
</comment>
<keyword evidence="5" id="KW-1185">Reference proteome</keyword>
<evidence type="ECO:0000259" key="3">
    <source>
        <dbReference type="Pfam" id="PF13559"/>
    </source>
</evidence>
<dbReference type="InterPro" id="IPR025403">
    <property type="entry name" value="TgpA-like_C"/>
</dbReference>
<reference evidence="4 5" key="1">
    <citation type="submission" date="2018-06" db="EMBL/GenBank/DDBJ databases">
        <title>Genomic Encyclopedia of Archaeal and Bacterial Type Strains, Phase II (KMG-II): from individual species to whole genera.</title>
        <authorList>
            <person name="Goeker M."/>
        </authorList>
    </citation>
    <scope>NUCLEOTIDE SEQUENCE [LARGE SCALE GENOMIC DNA]</scope>
    <source>
        <strain evidence="4 5">DSM 15361</strain>
    </source>
</reference>
<dbReference type="AlphaFoldDB" id="A0A2W7HZC3"/>
<dbReference type="EMBL" id="QKYV01000010">
    <property type="protein sequence ID" value="PZW37811.1"/>
    <property type="molecule type" value="Genomic_DNA"/>
</dbReference>
<dbReference type="Pfam" id="PF13559">
    <property type="entry name" value="DUF4129"/>
    <property type="match status" value="1"/>
</dbReference>
<protein>
    <submittedName>
        <fullName evidence="4">Uncharacterized protein DUF4129</fullName>
    </submittedName>
</protein>
<name>A0A2W7HZC3_9FLAO</name>
<sequence>MRSLLLILFFYYLSAPVFQAQTLVENDSIAKIQYDQREDIKPLHFDEDTLEEYKQLDEFDYVEEEKAESWWTKLKRWFFNILDSIWDFLFGDIKAAGFLGFLFQTIPYLIIGGIIALIIWLFIKLNPGKGLGSKNNEQEVYLSEEQEIIENKDIEALIKEAIALGNLRLAIRYYYLLILRELKNKNLINYEQEKTNEDYLKEIQENKINKPFQELTHLYDFVWYGNFTINPQQYKTAEEDFLALKKQINTRSYE</sequence>
<proteinExistence type="predicted"/>
<evidence type="ECO:0000256" key="1">
    <source>
        <dbReference type="SAM" id="Phobius"/>
    </source>
</evidence>
<keyword evidence="1" id="KW-1133">Transmembrane helix</keyword>
<keyword evidence="2" id="KW-0732">Signal</keyword>
<evidence type="ECO:0000256" key="2">
    <source>
        <dbReference type="SAM" id="SignalP"/>
    </source>
</evidence>
<keyword evidence="1" id="KW-0812">Transmembrane</keyword>
<gene>
    <name evidence="4" type="ORF">LX95_02825</name>
</gene>
<dbReference type="Proteomes" id="UP000249542">
    <property type="component" value="Unassembled WGS sequence"/>
</dbReference>
<feature type="signal peptide" evidence="2">
    <location>
        <begin position="1"/>
        <end position="20"/>
    </location>
</feature>
<evidence type="ECO:0000313" key="5">
    <source>
        <dbReference type="Proteomes" id="UP000249542"/>
    </source>
</evidence>
<keyword evidence="1" id="KW-0472">Membrane</keyword>
<evidence type="ECO:0000313" key="4">
    <source>
        <dbReference type="EMBL" id="PZW37811.1"/>
    </source>
</evidence>
<feature type="chain" id="PRO_5015936781" evidence="2">
    <location>
        <begin position="21"/>
        <end position="254"/>
    </location>
</feature>
<feature type="transmembrane region" description="Helical" evidence="1">
    <location>
        <begin position="98"/>
        <end position="123"/>
    </location>
</feature>
<organism evidence="4 5">
    <name type="scientific">Mesonia algae</name>
    <dbReference type="NCBI Taxonomy" id="213248"/>
    <lineage>
        <taxon>Bacteria</taxon>
        <taxon>Pseudomonadati</taxon>
        <taxon>Bacteroidota</taxon>
        <taxon>Flavobacteriia</taxon>
        <taxon>Flavobacteriales</taxon>
        <taxon>Flavobacteriaceae</taxon>
        <taxon>Mesonia</taxon>
    </lineage>
</organism>